<evidence type="ECO:0000256" key="1">
    <source>
        <dbReference type="SAM" id="MobiDB-lite"/>
    </source>
</evidence>
<dbReference type="EMBL" id="MU069550">
    <property type="protein sequence ID" value="KAF5839239.1"/>
    <property type="molecule type" value="Genomic_DNA"/>
</dbReference>
<dbReference type="Proteomes" id="UP000815325">
    <property type="component" value="Unassembled WGS sequence"/>
</dbReference>
<sequence>MWTAPRVNAQALKTVATTAHSLLSQTAPDAACSINSSSSTGGLRAYAGSAGNGGSGYSMGGGGDHGNGSRRGSRGAGRGDSIVAIAKELRKQCEASAKEALEHQAARMVMADPLAQLMASRGMPLGISWPAASNKAVDGTV</sequence>
<name>A0ABQ7GXA6_DUNSA</name>
<protein>
    <submittedName>
        <fullName evidence="2">Uncharacterized protein</fullName>
    </submittedName>
</protein>
<proteinExistence type="predicted"/>
<feature type="region of interest" description="Disordered" evidence="1">
    <location>
        <begin position="57"/>
        <end position="77"/>
    </location>
</feature>
<feature type="compositionally biased region" description="Gly residues" evidence="1">
    <location>
        <begin position="57"/>
        <end position="66"/>
    </location>
</feature>
<keyword evidence="3" id="KW-1185">Reference proteome</keyword>
<evidence type="ECO:0000313" key="3">
    <source>
        <dbReference type="Proteomes" id="UP000815325"/>
    </source>
</evidence>
<reference evidence="2" key="1">
    <citation type="submission" date="2017-08" db="EMBL/GenBank/DDBJ databases">
        <authorList>
            <person name="Polle J.E."/>
            <person name="Barry K."/>
            <person name="Cushman J."/>
            <person name="Schmutz J."/>
            <person name="Tran D."/>
            <person name="Hathwaick L.T."/>
            <person name="Yim W.C."/>
            <person name="Jenkins J."/>
            <person name="Mckie-Krisberg Z.M."/>
            <person name="Prochnik S."/>
            <person name="Lindquist E."/>
            <person name="Dockter R.B."/>
            <person name="Adam C."/>
            <person name="Molina H."/>
            <person name="Bunkerborg J."/>
            <person name="Jin E."/>
            <person name="Buchheim M."/>
            <person name="Magnuson J."/>
        </authorList>
    </citation>
    <scope>NUCLEOTIDE SEQUENCE</scope>
    <source>
        <strain evidence="2">CCAP 19/18</strain>
    </source>
</reference>
<evidence type="ECO:0000313" key="2">
    <source>
        <dbReference type="EMBL" id="KAF5839239.1"/>
    </source>
</evidence>
<gene>
    <name evidence="2" type="ORF">DUNSADRAFT_1273</name>
</gene>
<accession>A0ABQ7GXA6</accession>
<organism evidence="2 3">
    <name type="scientific">Dunaliella salina</name>
    <name type="common">Green alga</name>
    <name type="synonym">Protococcus salinus</name>
    <dbReference type="NCBI Taxonomy" id="3046"/>
    <lineage>
        <taxon>Eukaryota</taxon>
        <taxon>Viridiplantae</taxon>
        <taxon>Chlorophyta</taxon>
        <taxon>core chlorophytes</taxon>
        <taxon>Chlorophyceae</taxon>
        <taxon>CS clade</taxon>
        <taxon>Chlamydomonadales</taxon>
        <taxon>Dunaliellaceae</taxon>
        <taxon>Dunaliella</taxon>
    </lineage>
</organism>
<comment type="caution">
    <text evidence="2">The sequence shown here is derived from an EMBL/GenBank/DDBJ whole genome shotgun (WGS) entry which is preliminary data.</text>
</comment>